<evidence type="ECO:0000256" key="7">
    <source>
        <dbReference type="ARBA" id="ARBA00022824"/>
    </source>
</evidence>
<dbReference type="Pfam" id="PF04188">
    <property type="entry name" value="Mannosyl_trans2"/>
    <property type="match status" value="1"/>
</dbReference>
<proteinExistence type="predicted"/>
<evidence type="ECO:0000256" key="6">
    <source>
        <dbReference type="ARBA" id="ARBA00022692"/>
    </source>
</evidence>
<feature type="transmembrane region" description="Helical" evidence="10">
    <location>
        <begin position="303"/>
        <end position="321"/>
    </location>
</feature>
<protein>
    <submittedName>
        <fullName evidence="11">Mannosyltransferase family protein</fullName>
    </submittedName>
</protein>
<keyword evidence="12" id="KW-1185">Reference proteome</keyword>
<dbReference type="EMBL" id="CP126970">
    <property type="protein sequence ID" value="WIM71143.1"/>
    <property type="molecule type" value="Genomic_DNA"/>
</dbReference>
<comment type="subcellular location">
    <subcellularLocation>
        <location evidence="1">Endoplasmic reticulum membrane</location>
        <topology evidence="1">Multi-pass membrane protein</topology>
    </subcellularLocation>
</comment>
<name>A0ABY8VNN5_9CORY</name>
<evidence type="ECO:0000256" key="10">
    <source>
        <dbReference type="SAM" id="Phobius"/>
    </source>
</evidence>
<evidence type="ECO:0000256" key="1">
    <source>
        <dbReference type="ARBA" id="ARBA00004477"/>
    </source>
</evidence>
<feature type="transmembrane region" description="Helical" evidence="10">
    <location>
        <begin position="138"/>
        <end position="158"/>
    </location>
</feature>
<feature type="transmembrane region" description="Helical" evidence="10">
    <location>
        <begin position="355"/>
        <end position="376"/>
    </location>
</feature>
<gene>
    <name evidence="11" type="ORF">QP029_04940</name>
</gene>
<sequence length="377" mass="40931">MSTRAVPSTRPAFPPGEWLVAALIFLIGSVVRIITLGVVARANDDDLAGLLTKWDAQYYLAIAESGYFDADLGTDVPVHERTLAFFPGFPALVRLLHEVTGLDFPVAAMLVNVVAGTAMTAGAMAIAARMGAGLSGRIGAGILVSCAPMAITFSMPYSEALFGALAFWALLALMDRRWWLAGILILACGFTRLTAVALIAVFLVVVLLHARRDWRAWAALALTPWSIFGYVIYASIPTWDAGGYFGIQEQGWSSGVDLGRATVTWVWEVLTTSDEAGYLLSVGVMVASVIALAAAWRRVPWEVWLFSAALMATVLLSDGIMHSRPRLLMPAVILLLPWVLFIVRRWPRGWQLAAATGWVLFGAWFSAYLLGVFPWAI</sequence>
<dbReference type="PANTHER" id="PTHR12468">
    <property type="entry name" value="GPI MANNOSYLTRANSFERASE 2"/>
    <property type="match status" value="1"/>
</dbReference>
<evidence type="ECO:0000256" key="8">
    <source>
        <dbReference type="ARBA" id="ARBA00022989"/>
    </source>
</evidence>
<evidence type="ECO:0000256" key="2">
    <source>
        <dbReference type="ARBA" id="ARBA00004687"/>
    </source>
</evidence>
<reference evidence="11 12" key="1">
    <citation type="submission" date="2023-05" db="EMBL/GenBank/DDBJ databases">
        <title>Corynebacterium suedekumii sp. nov. and Corynebacterium breve sp. nov. isolated from raw cow's milk.</title>
        <authorList>
            <person name="Baer M.K."/>
            <person name="Mehl L."/>
            <person name="Hellmuth R."/>
            <person name="Marke G."/>
            <person name="Lipski A."/>
        </authorList>
    </citation>
    <scope>NUCLEOTIDE SEQUENCE [LARGE SCALE GENOMIC DNA]</scope>
    <source>
        <strain evidence="11 12">LM112</strain>
    </source>
</reference>
<evidence type="ECO:0000313" key="12">
    <source>
        <dbReference type="Proteomes" id="UP001238805"/>
    </source>
</evidence>
<comment type="pathway">
    <text evidence="2">Glycolipid biosynthesis; glycosylphosphatidylinositol-anchor biosynthesis.</text>
</comment>
<evidence type="ECO:0000256" key="4">
    <source>
        <dbReference type="ARBA" id="ARBA00022676"/>
    </source>
</evidence>
<dbReference type="GO" id="GO:0016757">
    <property type="term" value="F:glycosyltransferase activity"/>
    <property type="evidence" value="ECO:0007669"/>
    <property type="project" value="UniProtKB-KW"/>
</dbReference>
<feature type="transmembrane region" description="Helical" evidence="10">
    <location>
        <begin position="276"/>
        <end position="296"/>
    </location>
</feature>
<feature type="transmembrane region" description="Helical" evidence="10">
    <location>
        <begin position="104"/>
        <end position="126"/>
    </location>
</feature>
<keyword evidence="6 10" id="KW-0812">Transmembrane</keyword>
<feature type="transmembrane region" description="Helical" evidence="10">
    <location>
        <begin position="18"/>
        <end position="40"/>
    </location>
</feature>
<dbReference type="PANTHER" id="PTHR12468:SF2">
    <property type="entry name" value="GPI MANNOSYLTRANSFERASE 2"/>
    <property type="match status" value="1"/>
</dbReference>
<feature type="transmembrane region" description="Helical" evidence="10">
    <location>
        <begin position="327"/>
        <end position="343"/>
    </location>
</feature>
<keyword evidence="5" id="KW-0808">Transferase</keyword>
<dbReference type="RefSeq" id="WP_284875716.1">
    <property type="nucleotide sequence ID" value="NZ_CP126970.1"/>
</dbReference>
<evidence type="ECO:0000256" key="3">
    <source>
        <dbReference type="ARBA" id="ARBA00022502"/>
    </source>
</evidence>
<dbReference type="Proteomes" id="UP001238805">
    <property type="component" value="Chromosome"/>
</dbReference>
<evidence type="ECO:0000256" key="5">
    <source>
        <dbReference type="ARBA" id="ARBA00022679"/>
    </source>
</evidence>
<evidence type="ECO:0000256" key="9">
    <source>
        <dbReference type="ARBA" id="ARBA00023136"/>
    </source>
</evidence>
<keyword evidence="7" id="KW-0256">Endoplasmic reticulum</keyword>
<keyword evidence="4 11" id="KW-0328">Glycosyltransferase</keyword>
<accession>A0ABY8VNN5</accession>
<keyword evidence="8 10" id="KW-1133">Transmembrane helix</keyword>
<organism evidence="11 12">
    <name type="scientific">Corynebacterium suedekumii</name>
    <dbReference type="NCBI Taxonomy" id="3049801"/>
    <lineage>
        <taxon>Bacteria</taxon>
        <taxon>Bacillati</taxon>
        <taxon>Actinomycetota</taxon>
        <taxon>Actinomycetes</taxon>
        <taxon>Mycobacteriales</taxon>
        <taxon>Corynebacteriaceae</taxon>
        <taxon>Corynebacterium</taxon>
    </lineage>
</organism>
<feature type="transmembrane region" description="Helical" evidence="10">
    <location>
        <begin position="178"/>
        <end position="209"/>
    </location>
</feature>
<keyword evidence="3" id="KW-0337">GPI-anchor biosynthesis</keyword>
<evidence type="ECO:0000313" key="11">
    <source>
        <dbReference type="EMBL" id="WIM71143.1"/>
    </source>
</evidence>
<dbReference type="InterPro" id="IPR007315">
    <property type="entry name" value="PIG-V/Gpi18"/>
</dbReference>
<keyword evidence="9 10" id="KW-0472">Membrane</keyword>
<feature type="transmembrane region" description="Helical" evidence="10">
    <location>
        <begin position="216"/>
        <end position="236"/>
    </location>
</feature>